<sequence>MAREVTNNESEALLKVETGYKALIRVVVLVADASRAALESESSEGVVGRGRISNSDMTKMYDALEFALPSMMHAVRLVAGGHEFVNELSRDWLDAFFPPLVDSLTAAEAGGVASVLMGQYWRLVVWLMVEPRGEFVEQGSAGFEAGMRSLMAALPVLHADAGGRQAFEHMVSCVANGIVMTRSWIGYDYQALGDDLLNATFNECDVMIPMVAYEGLMEMDEVALLRELQVRYAALCDDGMLTGVSSDTLYDAANLAIYVSERLGQFEVGAAFLVMAAVRALPSAADSINIALSNLDPDGHLTVTEGAKVQFEVATSAWLVELEATVTSGVARGVPSLADMAARVLLLDAELLQDAIIDGRVPDEVVAQVLHSADTELTGGREKPASLMRAETIAMRIASVPFRMFLGAAEARSARSKMLAIALKLPLELIGAELLESLAMVISTWCLDADDGSDVVPLYAKACAACVRVTETKLEGFVMHLRALELTMALSGSVGESTVEPSPGVMTYLEKFVWGESRTIDVGMRALCGALSDLTRAADMDPGLVPPFELLTLMTKLGELLHPGAGMVGSEWAAFSPLGSMGVFATMGDLALTTHPMPREAICGLMWAVGDCRRALELLVKVSIRPAVVEALGPMRASAHDATLETMEGFSSLATSVLQSLSCVEMMGEVQISHFMSDVSAAVMATIEYLRSEACGFPLSLPDEPLQVLCALGDAAATGQSIPNDVKAATVEMLAVVLQSRDLSQTASELVPWALEMLQREG</sequence>
<keyword evidence="2" id="KW-1185">Reference proteome</keyword>
<evidence type="ECO:0000313" key="2">
    <source>
        <dbReference type="Proteomes" id="UP000054408"/>
    </source>
</evidence>
<accession>A0A0L0DTR0</accession>
<dbReference type="RefSeq" id="XP_013761405.1">
    <property type="nucleotide sequence ID" value="XM_013905951.1"/>
</dbReference>
<gene>
    <name evidence="1" type="ORF">AMSG_01904</name>
</gene>
<name>A0A0L0DTR0_THETB</name>
<dbReference type="AlphaFoldDB" id="A0A0L0DTR0"/>
<evidence type="ECO:0000313" key="1">
    <source>
        <dbReference type="EMBL" id="KNC55635.1"/>
    </source>
</evidence>
<reference evidence="1 2" key="1">
    <citation type="submission" date="2010-05" db="EMBL/GenBank/DDBJ databases">
        <title>The Genome Sequence of Thecamonas trahens ATCC 50062.</title>
        <authorList>
            <consortium name="The Broad Institute Genome Sequencing Platform"/>
            <person name="Russ C."/>
            <person name="Cuomo C."/>
            <person name="Shea T."/>
            <person name="Young S.K."/>
            <person name="Zeng Q."/>
            <person name="Koehrsen M."/>
            <person name="Haas B."/>
            <person name="Borodovsky M."/>
            <person name="Guigo R."/>
            <person name="Alvarado L."/>
            <person name="Berlin A."/>
            <person name="Bochicchio J."/>
            <person name="Borenstein D."/>
            <person name="Chapman S."/>
            <person name="Chen Z."/>
            <person name="Freedman E."/>
            <person name="Gellesch M."/>
            <person name="Goldberg J."/>
            <person name="Griggs A."/>
            <person name="Gujja S."/>
            <person name="Heilman E."/>
            <person name="Heiman D."/>
            <person name="Hepburn T."/>
            <person name="Howarth C."/>
            <person name="Jen D."/>
            <person name="Larson L."/>
            <person name="Mehta T."/>
            <person name="Park D."/>
            <person name="Pearson M."/>
            <person name="Roberts A."/>
            <person name="Saif S."/>
            <person name="Shenoy N."/>
            <person name="Sisk P."/>
            <person name="Stolte C."/>
            <person name="Sykes S."/>
            <person name="Thomson T."/>
            <person name="Walk T."/>
            <person name="White J."/>
            <person name="Yandava C."/>
            <person name="Burger G."/>
            <person name="Gray M.W."/>
            <person name="Holland P.W.H."/>
            <person name="King N."/>
            <person name="Lang F.B.F."/>
            <person name="Roger A.J."/>
            <person name="Ruiz-Trillo I."/>
            <person name="Lander E."/>
            <person name="Nusbaum C."/>
        </authorList>
    </citation>
    <scope>NUCLEOTIDE SEQUENCE [LARGE SCALE GENOMIC DNA]</scope>
    <source>
        <strain evidence="1 2">ATCC 50062</strain>
    </source>
</reference>
<proteinExistence type="predicted"/>
<dbReference type="EMBL" id="GL349439">
    <property type="protein sequence ID" value="KNC55635.1"/>
    <property type="molecule type" value="Genomic_DNA"/>
</dbReference>
<protein>
    <submittedName>
        <fullName evidence="1">Uncharacterized protein</fullName>
    </submittedName>
</protein>
<organism evidence="1 2">
    <name type="scientific">Thecamonas trahens ATCC 50062</name>
    <dbReference type="NCBI Taxonomy" id="461836"/>
    <lineage>
        <taxon>Eukaryota</taxon>
        <taxon>Apusozoa</taxon>
        <taxon>Apusomonadida</taxon>
        <taxon>Apusomonadidae</taxon>
        <taxon>Thecamonas</taxon>
    </lineage>
</organism>
<dbReference type="GeneID" id="25561622"/>
<dbReference type="Proteomes" id="UP000054408">
    <property type="component" value="Unassembled WGS sequence"/>
</dbReference>